<evidence type="ECO:0000256" key="1">
    <source>
        <dbReference type="ARBA" id="ARBA00004948"/>
    </source>
</evidence>
<dbReference type="PANTHER" id="PTHR43198">
    <property type="entry name" value="BIFUNCTIONAL TH2 PROTEIN"/>
    <property type="match status" value="1"/>
</dbReference>
<reference evidence="3 4" key="1">
    <citation type="submission" date="2020-02" db="EMBL/GenBank/DDBJ databases">
        <title>Sequencing the genomes of 1000 actinobacteria strains.</title>
        <authorList>
            <person name="Klenk H.-P."/>
        </authorList>
    </citation>
    <scope>NUCLEOTIDE SEQUENCE [LARGE SCALE GENOMIC DNA]</scope>
    <source>
        <strain evidence="3 4">DSM 27960</strain>
    </source>
</reference>
<dbReference type="GO" id="GO:0005829">
    <property type="term" value="C:cytosol"/>
    <property type="evidence" value="ECO:0007669"/>
    <property type="project" value="TreeGrafter"/>
</dbReference>
<comment type="pathway">
    <text evidence="1">Cofactor biosynthesis; thiamine diphosphate biosynthesis.</text>
</comment>
<gene>
    <name evidence="3" type="ORF">FHX76_000932</name>
</gene>
<dbReference type="GO" id="GO:0050334">
    <property type="term" value="F:thiaminase activity"/>
    <property type="evidence" value="ECO:0007669"/>
    <property type="project" value="UniProtKB-EC"/>
</dbReference>
<dbReference type="AlphaFoldDB" id="A0A7X5TT21"/>
<dbReference type="EMBL" id="JAAMOX010000001">
    <property type="protein sequence ID" value="NIH53064.1"/>
    <property type="molecule type" value="Genomic_DNA"/>
</dbReference>
<dbReference type="InterPro" id="IPR050967">
    <property type="entry name" value="Thiamine_Salvage_TenA"/>
</dbReference>
<proteinExistence type="predicted"/>
<dbReference type="InterPro" id="IPR016084">
    <property type="entry name" value="Haem_Oase-like_multi-hlx"/>
</dbReference>
<keyword evidence="4" id="KW-1185">Reference proteome</keyword>
<dbReference type="InterPro" id="IPR004305">
    <property type="entry name" value="Thiaminase-2/PQQC"/>
</dbReference>
<protein>
    <submittedName>
        <fullName evidence="3">Thiaminase/transcriptional activator TenA</fullName>
        <ecNumber evidence="3">3.5.99.2</ecNumber>
    </submittedName>
</protein>
<evidence type="ECO:0000313" key="3">
    <source>
        <dbReference type="EMBL" id="NIH53064.1"/>
    </source>
</evidence>
<dbReference type="RefSeq" id="WP_167148375.1">
    <property type="nucleotide sequence ID" value="NZ_JAAMOX010000001.1"/>
</dbReference>
<dbReference type="CDD" id="cd19365">
    <property type="entry name" value="TenA_C-like"/>
    <property type="match status" value="1"/>
</dbReference>
<feature type="domain" description="Thiaminase-2/PQQC" evidence="2">
    <location>
        <begin position="30"/>
        <end position="224"/>
    </location>
</feature>
<dbReference type="Pfam" id="PF03070">
    <property type="entry name" value="TENA_THI-4"/>
    <property type="match status" value="1"/>
</dbReference>
<evidence type="ECO:0000259" key="2">
    <source>
        <dbReference type="Pfam" id="PF03070"/>
    </source>
</evidence>
<dbReference type="Proteomes" id="UP000541033">
    <property type="component" value="Unassembled WGS sequence"/>
</dbReference>
<dbReference type="SUPFAM" id="SSF48613">
    <property type="entry name" value="Heme oxygenase-like"/>
    <property type="match status" value="1"/>
</dbReference>
<name>A0A7X5TT21_9MICO</name>
<sequence length="232" mass="25181">MHGAITPTDRFTDHLWAETTDIREAIDSLEFLQRLGDGSLGLEDFRFYLEQDSLYLAGYAKALALLAARAPDPVTSAFWSTSAHDAAVVEASLHAELLAAVDAAPAAPASPTCLGYVSYLIATAATAPYPVAAAAVLPCFWLYADVSSRLALSAAEVLEANPEHPFAKWVASYDGEEFQSAVREARRVVDEAHSQATDEQRAAMVVAYQTASEFELLFWDTALNRQPWPVSQ</sequence>
<dbReference type="PANTHER" id="PTHR43198:SF2">
    <property type="entry name" value="SI:CH1073-67J19.1-RELATED"/>
    <property type="match status" value="1"/>
</dbReference>
<dbReference type="EC" id="3.5.99.2" evidence="3"/>
<accession>A0A7X5TT21</accession>
<dbReference type="Gene3D" id="1.20.910.10">
    <property type="entry name" value="Heme oxygenase-like"/>
    <property type="match status" value="1"/>
</dbReference>
<evidence type="ECO:0000313" key="4">
    <source>
        <dbReference type="Proteomes" id="UP000541033"/>
    </source>
</evidence>
<comment type="caution">
    <text evidence="3">The sequence shown here is derived from an EMBL/GenBank/DDBJ whole genome shotgun (WGS) entry which is preliminary data.</text>
</comment>
<organism evidence="3 4">
    <name type="scientific">Lysinibacter cavernae</name>
    <dbReference type="NCBI Taxonomy" id="1640652"/>
    <lineage>
        <taxon>Bacteria</taxon>
        <taxon>Bacillati</taxon>
        <taxon>Actinomycetota</taxon>
        <taxon>Actinomycetes</taxon>
        <taxon>Micrococcales</taxon>
        <taxon>Microbacteriaceae</taxon>
        <taxon>Lysinibacter</taxon>
    </lineage>
</organism>
<keyword evidence="3" id="KW-0378">Hydrolase</keyword>